<feature type="non-terminal residue" evidence="6">
    <location>
        <position position="247"/>
    </location>
</feature>
<keyword evidence="2" id="KW-0106">Calcium</keyword>
<dbReference type="Pfam" id="PF13385">
    <property type="entry name" value="Laminin_G_3"/>
    <property type="match status" value="1"/>
</dbReference>
<feature type="domain" description="Thrombospondin-like N-terminal" evidence="4">
    <location>
        <begin position="15"/>
        <end position="206"/>
    </location>
</feature>
<dbReference type="GO" id="GO:0005615">
    <property type="term" value="C:extracellular space"/>
    <property type="evidence" value="ECO:0007669"/>
    <property type="project" value="TreeGrafter"/>
</dbReference>
<dbReference type="GO" id="GO:0008201">
    <property type="term" value="F:heparin binding"/>
    <property type="evidence" value="ECO:0007669"/>
    <property type="project" value="TreeGrafter"/>
</dbReference>
<dbReference type="InterPro" id="IPR013320">
    <property type="entry name" value="ConA-like_dom_sf"/>
</dbReference>
<dbReference type="SMART" id="SM00210">
    <property type="entry name" value="TSPN"/>
    <property type="match status" value="1"/>
</dbReference>
<dbReference type="SMART" id="SM00282">
    <property type="entry name" value="LamG"/>
    <property type="match status" value="1"/>
</dbReference>
<feature type="non-terminal residue" evidence="6">
    <location>
        <position position="1"/>
    </location>
</feature>
<evidence type="ECO:0008006" key="8">
    <source>
        <dbReference type="Google" id="ProtNLM"/>
    </source>
</evidence>
<evidence type="ECO:0000259" key="5">
    <source>
        <dbReference type="SMART" id="SM00282"/>
    </source>
</evidence>
<dbReference type="InterPro" id="IPR051586">
    <property type="entry name" value="PKC-binding_NELL"/>
</dbReference>
<dbReference type="PANTHER" id="PTHR24042:SF5">
    <property type="entry name" value="EGF-LIKE CALCIUM-BINDING DOMAIN-CONTAINING PROTEIN"/>
    <property type="match status" value="1"/>
</dbReference>
<name>A0AAV2GZE3_LYMST</name>
<dbReference type="CDD" id="cd00110">
    <property type="entry name" value="LamG"/>
    <property type="match status" value="1"/>
</dbReference>
<keyword evidence="7" id="KW-1185">Reference proteome</keyword>
<evidence type="ECO:0000259" key="4">
    <source>
        <dbReference type="SMART" id="SM00210"/>
    </source>
</evidence>
<organism evidence="6 7">
    <name type="scientific">Lymnaea stagnalis</name>
    <name type="common">Great pond snail</name>
    <name type="synonym">Helix stagnalis</name>
    <dbReference type="NCBI Taxonomy" id="6523"/>
    <lineage>
        <taxon>Eukaryota</taxon>
        <taxon>Metazoa</taxon>
        <taxon>Spiralia</taxon>
        <taxon>Lophotrochozoa</taxon>
        <taxon>Mollusca</taxon>
        <taxon>Gastropoda</taxon>
        <taxon>Heterobranchia</taxon>
        <taxon>Euthyneura</taxon>
        <taxon>Panpulmonata</taxon>
        <taxon>Hygrophila</taxon>
        <taxon>Lymnaeoidea</taxon>
        <taxon>Lymnaeidae</taxon>
        <taxon>Lymnaea</taxon>
    </lineage>
</organism>
<evidence type="ECO:0000256" key="3">
    <source>
        <dbReference type="ARBA" id="ARBA00023180"/>
    </source>
</evidence>
<evidence type="ECO:0000313" key="7">
    <source>
        <dbReference type="Proteomes" id="UP001497497"/>
    </source>
</evidence>
<dbReference type="EMBL" id="CAXITT010000008">
    <property type="protein sequence ID" value="CAL1526782.1"/>
    <property type="molecule type" value="Genomic_DNA"/>
</dbReference>
<dbReference type="InterPro" id="IPR001791">
    <property type="entry name" value="Laminin_G"/>
</dbReference>
<dbReference type="Proteomes" id="UP001497497">
    <property type="component" value="Unassembled WGS sequence"/>
</dbReference>
<sequence>VLLCSSAGLAVDPAGRDVLDILQSINATSANSLSGLRLTTGPNNSTPALLLEASNRHIAVPRALTQRALRLLQDHSDITFLCSVRQELGVTGTILAISSESSRFLEIESDRRDEIRFHYTHNGQTIVETFPYRLADGRWHQLAVSLNADQVSVFVDCNRIYQRTILSPDRTPSSTAGPLSLYVGQRNGQHALFRGALQDVKIVTQAHGYLLQCPQQDTECPTCVKFHDLEQRVQEMSTMYKELTLKV</sequence>
<protein>
    <recommendedName>
        <fullName evidence="8">Laminin G domain-containing protein</fullName>
    </recommendedName>
</protein>
<evidence type="ECO:0000256" key="2">
    <source>
        <dbReference type="ARBA" id="ARBA00022837"/>
    </source>
</evidence>
<dbReference type="Gene3D" id="2.60.120.200">
    <property type="match status" value="1"/>
</dbReference>
<accession>A0AAV2GZE3</accession>
<dbReference type="AlphaFoldDB" id="A0AAV2GZE3"/>
<evidence type="ECO:0000313" key="6">
    <source>
        <dbReference type="EMBL" id="CAL1526782.1"/>
    </source>
</evidence>
<proteinExistence type="predicted"/>
<dbReference type="PANTHER" id="PTHR24042">
    <property type="entry name" value="NEL HOMOLOG"/>
    <property type="match status" value="1"/>
</dbReference>
<dbReference type="SUPFAM" id="SSF49899">
    <property type="entry name" value="Concanavalin A-like lectins/glucanases"/>
    <property type="match status" value="1"/>
</dbReference>
<reference evidence="6 7" key="1">
    <citation type="submission" date="2024-04" db="EMBL/GenBank/DDBJ databases">
        <authorList>
            <consortium name="Genoscope - CEA"/>
            <person name="William W."/>
        </authorList>
    </citation>
    <scope>NUCLEOTIDE SEQUENCE [LARGE SCALE GENOMIC DNA]</scope>
</reference>
<dbReference type="InterPro" id="IPR048287">
    <property type="entry name" value="TSPN-like_N"/>
</dbReference>
<evidence type="ECO:0000256" key="1">
    <source>
        <dbReference type="ARBA" id="ARBA00022737"/>
    </source>
</evidence>
<keyword evidence="1" id="KW-0677">Repeat</keyword>
<gene>
    <name evidence="6" type="ORF">GSLYS_00000959001</name>
</gene>
<comment type="caution">
    <text evidence="6">The sequence shown here is derived from an EMBL/GenBank/DDBJ whole genome shotgun (WGS) entry which is preliminary data.</text>
</comment>
<feature type="domain" description="Laminin G" evidence="5">
    <location>
        <begin position="74"/>
        <end position="205"/>
    </location>
</feature>
<keyword evidence="3" id="KW-0325">Glycoprotein</keyword>